<reference evidence="1" key="1">
    <citation type="submission" date="2023-10" db="EMBL/GenBank/DDBJ databases">
        <authorList>
            <person name="Rodriguez Cubillos JULIANA M."/>
            <person name="De Vega J."/>
        </authorList>
    </citation>
    <scope>NUCLEOTIDE SEQUENCE</scope>
</reference>
<accession>A0ACB0IE43</accession>
<sequence length="178" mass="19885">MQVPNGTNVQDDYMEDSVEGGAYIQEVGQVEANIEGADCDYNNLISIPQSVNLLPQSTTNSNYKMQTVESVASSSDPYEPIATTDRNQTRNNLANVALMDSNPIARGVNEDGVGCSAICKCQGYKNIHGRKDSTAETKYELEETEAIQIFRFDMLIFVFDDMMKLFIIDFYSFVCDRL</sequence>
<evidence type="ECO:0000313" key="2">
    <source>
        <dbReference type="Proteomes" id="UP001177021"/>
    </source>
</evidence>
<evidence type="ECO:0000313" key="1">
    <source>
        <dbReference type="EMBL" id="CAJ2630255.1"/>
    </source>
</evidence>
<comment type="caution">
    <text evidence="1">The sequence shown here is derived from an EMBL/GenBank/DDBJ whole genome shotgun (WGS) entry which is preliminary data.</text>
</comment>
<organism evidence="1 2">
    <name type="scientific">Trifolium pratense</name>
    <name type="common">Red clover</name>
    <dbReference type="NCBI Taxonomy" id="57577"/>
    <lineage>
        <taxon>Eukaryota</taxon>
        <taxon>Viridiplantae</taxon>
        <taxon>Streptophyta</taxon>
        <taxon>Embryophyta</taxon>
        <taxon>Tracheophyta</taxon>
        <taxon>Spermatophyta</taxon>
        <taxon>Magnoliopsida</taxon>
        <taxon>eudicotyledons</taxon>
        <taxon>Gunneridae</taxon>
        <taxon>Pentapetalae</taxon>
        <taxon>rosids</taxon>
        <taxon>fabids</taxon>
        <taxon>Fabales</taxon>
        <taxon>Fabaceae</taxon>
        <taxon>Papilionoideae</taxon>
        <taxon>50 kb inversion clade</taxon>
        <taxon>NPAAA clade</taxon>
        <taxon>Hologalegina</taxon>
        <taxon>IRL clade</taxon>
        <taxon>Trifolieae</taxon>
        <taxon>Trifolium</taxon>
    </lineage>
</organism>
<proteinExistence type="predicted"/>
<gene>
    <name evidence="1" type="ORF">MILVUS5_LOCUS2068</name>
</gene>
<protein>
    <submittedName>
        <fullName evidence="1">Uncharacterized protein</fullName>
    </submittedName>
</protein>
<dbReference type="Proteomes" id="UP001177021">
    <property type="component" value="Unassembled WGS sequence"/>
</dbReference>
<name>A0ACB0IE43_TRIPR</name>
<keyword evidence="2" id="KW-1185">Reference proteome</keyword>
<dbReference type="EMBL" id="CASHSV030000001">
    <property type="protein sequence ID" value="CAJ2630255.1"/>
    <property type="molecule type" value="Genomic_DNA"/>
</dbReference>